<dbReference type="AlphaFoldDB" id="A0A917Z0L7"/>
<reference evidence="2" key="2">
    <citation type="submission" date="2020-09" db="EMBL/GenBank/DDBJ databases">
        <authorList>
            <person name="Sun Q."/>
            <person name="Zhou Y."/>
        </authorList>
    </citation>
    <scope>NUCLEOTIDE SEQUENCE</scope>
    <source>
        <strain evidence="2">CGMCC 4.7368</strain>
    </source>
</reference>
<evidence type="ECO:0000313" key="2">
    <source>
        <dbReference type="EMBL" id="GGO69630.1"/>
    </source>
</evidence>
<organism evidence="2 3">
    <name type="scientific">Nonomuraea cavernae</name>
    <dbReference type="NCBI Taxonomy" id="2045107"/>
    <lineage>
        <taxon>Bacteria</taxon>
        <taxon>Bacillati</taxon>
        <taxon>Actinomycetota</taxon>
        <taxon>Actinomycetes</taxon>
        <taxon>Streptosporangiales</taxon>
        <taxon>Streptosporangiaceae</taxon>
        <taxon>Nonomuraea</taxon>
    </lineage>
</organism>
<keyword evidence="3" id="KW-1185">Reference proteome</keyword>
<comment type="caution">
    <text evidence="2">The sequence shown here is derived from an EMBL/GenBank/DDBJ whole genome shotgun (WGS) entry which is preliminary data.</text>
</comment>
<evidence type="ECO:0000313" key="3">
    <source>
        <dbReference type="Proteomes" id="UP000646523"/>
    </source>
</evidence>
<accession>A0A917Z0L7</accession>
<keyword evidence="1" id="KW-0175">Coiled coil</keyword>
<evidence type="ECO:0000256" key="1">
    <source>
        <dbReference type="SAM" id="Coils"/>
    </source>
</evidence>
<dbReference type="Proteomes" id="UP000646523">
    <property type="component" value="Unassembled WGS sequence"/>
</dbReference>
<dbReference type="RefSeq" id="WP_189124823.1">
    <property type="nucleotide sequence ID" value="NZ_BMNH01000008.1"/>
</dbReference>
<reference evidence="2" key="1">
    <citation type="journal article" date="2014" name="Int. J. Syst. Evol. Microbiol.">
        <title>Complete genome sequence of Corynebacterium casei LMG S-19264T (=DSM 44701T), isolated from a smear-ripened cheese.</title>
        <authorList>
            <consortium name="US DOE Joint Genome Institute (JGI-PGF)"/>
            <person name="Walter F."/>
            <person name="Albersmeier A."/>
            <person name="Kalinowski J."/>
            <person name="Ruckert C."/>
        </authorList>
    </citation>
    <scope>NUCLEOTIDE SEQUENCE</scope>
    <source>
        <strain evidence="2">CGMCC 4.7368</strain>
    </source>
</reference>
<proteinExistence type="predicted"/>
<sequence>MVPLTWSQAAELAETIWNEAEALDANLDARLIPASAILRSLLERCEWLKEALRERRKIVRGKQQADTVSGLVTPLRTYAQQLDLLHQRVQEMEDEANGLTVRHKERIFARANKLFNAWRRLDPVLRGFAQAAKTFDLRDDRSSTRLEVHAEIRRRDRSA</sequence>
<protein>
    <submittedName>
        <fullName evidence="2">Uncharacterized protein</fullName>
    </submittedName>
</protein>
<name>A0A917Z0L7_9ACTN</name>
<feature type="coiled-coil region" evidence="1">
    <location>
        <begin position="75"/>
        <end position="102"/>
    </location>
</feature>
<gene>
    <name evidence="2" type="ORF">GCM10012289_31180</name>
</gene>
<dbReference type="EMBL" id="BMNH01000008">
    <property type="protein sequence ID" value="GGO69630.1"/>
    <property type="molecule type" value="Genomic_DNA"/>
</dbReference>